<name>A0A183HLJ4_9BILA</name>
<reference evidence="1" key="1">
    <citation type="submission" date="2016-06" db="UniProtKB">
        <authorList>
            <consortium name="WormBaseParasite"/>
        </authorList>
    </citation>
    <scope>IDENTIFICATION</scope>
</reference>
<dbReference type="WBParaSite" id="OFLC_0000835501-mRNA-1">
    <property type="protein sequence ID" value="OFLC_0000835501-mRNA-1"/>
    <property type="gene ID" value="OFLC_0000835501"/>
</dbReference>
<protein>
    <submittedName>
        <fullName evidence="1">NAM-associated domain-containing protein</fullName>
    </submittedName>
</protein>
<dbReference type="STRING" id="387005.A0A183HLJ4"/>
<dbReference type="AlphaFoldDB" id="A0A183HLJ4"/>
<sequence>LFQIGSFFFIIKDTSVEEESITDPFLRIEEVNINSRKRVASKEATEIIEDGCVTEKRKMVVKSEMEKLTPGTKDSRKEIKGKIAAQSNSSLSANEAWIQEQVLKDRKLVAKLGKEVKEKLDSAKFAYYRRIADFLPSDDEDDK</sequence>
<evidence type="ECO:0000313" key="1">
    <source>
        <dbReference type="WBParaSite" id="OFLC_0000835501-mRNA-1"/>
    </source>
</evidence>
<proteinExistence type="predicted"/>
<organism evidence="1">
    <name type="scientific">Onchocerca flexuosa</name>
    <dbReference type="NCBI Taxonomy" id="387005"/>
    <lineage>
        <taxon>Eukaryota</taxon>
        <taxon>Metazoa</taxon>
        <taxon>Ecdysozoa</taxon>
        <taxon>Nematoda</taxon>
        <taxon>Chromadorea</taxon>
        <taxon>Rhabditida</taxon>
        <taxon>Spirurina</taxon>
        <taxon>Spiruromorpha</taxon>
        <taxon>Filarioidea</taxon>
        <taxon>Onchocercidae</taxon>
        <taxon>Onchocerca</taxon>
    </lineage>
</organism>
<accession>A0A183HLJ4</accession>